<name>A0A4S2FIU2_9BACT</name>
<dbReference type="Proteomes" id="UP000310760">
    <property type="component" value="Unassembled WGS sequence"/>
</dbReference>
<comment type="caution">
    <text evidence="1">The sequence shown here is derived from an EMBL/GenBank/DDBJ whole genome shotgun (WGS) entry which is preliminary data.</text>
</comment>
<proteinExistence type="predicted"/>
<accession>A0A4S2FIU2</accession>
<sequence length="383" mass="44200">MITIKKPFIEHEGEYASLKCEIIIQDPTSENARGGVIFFKVKNEYAPYLTYERSDAYIIGLLKYAMSNKHDIQCETPVSETLLFNLDTFFIDSLVSNSKNLYRTKIYADIASDVLPNDGAVGTGASMGIDSFHSIINHSKSRFPQHDITHLSFHNVGASYGSGSSVYKERLHNAEMFCKEYGYKLVVSDSNIQDVIWQDHYLTHHYTSGFAIFCLQKLWKVYYYASSSPYSEFTLKNNDLYAPGRYELLTVYAFSTDILKIYSEGATKNRLEKTHLVADSPLSYKYLNVCMIQGHNCGECEKCIRTMTMLDAIGSLNNYSSVFPVDKYYNNYDYYMGRIYYYHKRGLHAFDSIYPHFKDKITFKAKLNALKYTFNLIKSKFRK</sequence>
<gene>
    <name evidence="1" type="ORF">E5339_14965</name>
</gene>
<organism evidence="1 2">
    <name type="scientific">Phocaeicola sartorii</name>
    <dbReference type="NCBI Taxonomy" id="671267"/>
    <lineage>
        <taxon>Bacteria</taxon>
        <taxon>Pseudomonadati</taxon>
        <taxon>Bacteroidota</taxon>
        <taxon>Bacteroidia</taxon>
        <taxon>Bacteroidales</taxon>
        <taxon>Bacteroidaceae</taxon>
        <taxon>Phocaeicola</taxon>
    </lineage>
</organism>
<protein>
    <submittedName>
        <fullName evidence="1">Uncharacterized protein</fullName>
    </submittedName>
</protein>
<evidence type="ECO:0000313" key="1">
    <source>
        <dbReference type="EMBL" id="TGY68801.1"/>
    </source>
</evidence>
<dbReference type="RefSeq" id="WP_135952188.1">
    <property type="nucleotide sequence ID" value="NZ_CAOOJZ010000008.1"/>
</dbReference>
<evidence type="ECO:0000313" key="2">
    <source>
        <dbReference type="Proteomes" id="UP000310760"/>
    </source>
</evidence>
<dbReference type="EMBL" id="SRYJ01000035">
    <property type="protein sequence ID" value="TGY68801.1"/>
    <property type="molecule type" value="Genomic_DNA"/>
</dbReference>
<reference evidence="1 2" key="1">
    <citation type="submission" date="2019-04" db="EMBL/GenBank/DDBJ databases">
        <title>Microbes associate with the intestines of laboratory mice.</title>
        <authorList>
            <person name="Navarre W."/>
            <person name="Wong E."/>
            <person name="Huang K."/>
            <person name="Tropini C."/>
            <person name="Ng K."/>
            <person name="Yu B."/>
        </authorList>
    </citation>
    <scope>NUCLEOTIDE SEQUENCE [LARGE SCALE GENOMIC DNA]</scope>
    <source>
        <strain evidence="1 2">NM22_B1</strain>
    </source>
</reference>
<dbReference type="AlphaFoldDB" id="A0A4S2FIU2"/>